<dbReference type="InterPro" id="IPR013830">
    <property type="entry name" value="SGNH_hydro"/>
</dbReference>
<feature type="chain" id="PRO_5045997081" evidence="1">
    <location>
        <begin position="23"/>
        <end position="247"/>
    </location>
</feature>
<dbReference type="RefSeq" id="WP_271339552.1">
    <property type="nucleotide sequence ID" value="NZ_JAQKAB010000002.1"/>
</dbReference>
<evidence type="ECO:0000313" key="3">
    <source>
        <dbReference type="EMBL" id="MDA7025702.1"/>
    </source>
</evidence>
<organism evidence="3 4">
    <name type="scientific">Bacillus changyiensis</name>
    <dbReference type="NCBI Taxonomy" id="3004103"/>
    <lineage>
        <taxon>Bacteria</taxon>
        <taxon>Bacillati</taxon>
        <taxon>Bacillota</taxon>
        <taxon>Bacilli</taxon>
        <taxon>Bacillales</taxon>
        <taxon>Bacillaceae</taxon>
        <taxon>Bacillus</taxon>
    </lineage>
</organism>
<comment type="caution">
    <text evidence="3">The sequence shown here is derived from an EMBL/GenBank/DDBJ whole genome shotgun (WGS) entry which is preliminary data.</text>
</comment>
<reference evidence="3 4" key="1">
    <citation type="submission" date="2023-01" db="EMBL/GenBank/DDBJ databases">
        <title>Bacillus changyiensis sp. nov., isolated from a coastal deposit.</title>
        <authorList>
            <person name="Xiao G."/>
            <person name="Lai Q."/>
            <person name="Hu Z."/>
            <person name="Shao Z."/>
        </authorList>
    </citation>
    <scope>NUCLEOTIDE SEQUENCE [LARGE SCALE GENOMIC DNA]</scope>
    <source>
        <strain evidence="3 4">CLL-7-23</strain>
    </source>
</reference>
<feature type="domain" description="SGNH hydrolase-type esterase" evidence="2">
    <location>
        <begin position="41"/>
        <end position="233"/>
    </location>
</feature>
<dbReference type="Proteomes" id="UP001211894">
    <property type="component" value="Unassembled WGS sequence"/>
</dbReference>
<keyword evidence="1" id="KW-0732">Signal</keyword>
<dbReference type="InterPro" id="IPR036514">
    <property type="entry name" value="SGNH_hydro_sf"/>
</dbReference>
<dbReference type="InterPro" id="IPR051532">
    <property type="entry name" value="Ester_Hydrolysis_Enzymes"/>
</dbReference>
<sequence>MRIRFMSFIVALICLLSACTEGVVSTEQTTTVPKRDVVIAAVGDSLTVGVGDERRKGYVGLIADQLERQSDIRSVTIKNYAVEGYRTEHLLNKLQDQETQEGLKKADYILFTIGGNDLMKVVRENIADLTIKPFRHEQKLFAERFANILFEIRKQNSDAEVIYISLYNPFKFTLSELKEVDQVVEEWNQAAEIKLNKVVNMRMVDIADIFEERTNEKRISKDEFHPNQIGYKLIAERVFAQMINPAE</sequence>
<name>A0ABT4X2S4_9BACI</name>
<keyword evidence="4" id="KW-1185">Reference proteome</keyword>
<dbReference type="GO" id="GO:0016787">
    <property type="term" value="F:hydrolase activity"/>
    <property type="evidence" value="ECO:0007669"/>
    <property type="project" value="UniProtKB-KW"/>
</dbReference>
<dbReference type="SUPFAM" id="SSF52266">
    <property type="entry name" value="SGNH hydrolase"/>
    <property type="match status" value="1"/>
</dbReference>
<evidence type="ECO:0000313" key="4">
    <source>
        <dbReference type="Proteomes" id="UP001211894"/>
    </source>
</evidence>
<dbReference type="EMBL" id="JAQKAB010000002">
    <property type="protein sequence ID" value="MDA7025702.1"/>
    <property type="molecule type" value="Genomic_DNA"/>
</dbReference>
<evidence type="ECO:0000256" key="1">
    <source>
        <dbReference type="SAM" id="SignalP"/>
    </source>
</evidence>
<evidence type="ECO:0000259" key="2">
    <source>
        <dbReference type="Pfam" id="PF13472"/>
    </source>
</evidence>
<protein>
    <submittedName>
        <fullName evidence="3">SGNH/GDSL hydrolase family protein</fullName>
    </submittedName>
</protein>
<dbReference type="Gene3D" id="3.40.50.1110">
    <property type="entry name" value="SGNH hydrolase"/>
    <property type="match status" value="1"/>
</dbReference>
<dbReference type="CDD" id="cd04506">
    <property type="entry name" value="SGNH_hydrolase_YpmR_like"/>
    <property type="match status" value="1"/>
</dbReference>
<proteinExistence type="predicted"/>
<dbReference type="PANTHER" id="PTHR30383:SF27">
    <property type="entry name" value="SPORE GERMINATION LIPASE LIPC"/>
    <property type="match status" value="1"/>
</dbReference>
<feature type="signal peptide" evidence="1">
    <location>
        <begin position="1"/>
        <end position="22"/>
    </location>
</feature>
<dbReference type="Pfam" id="PF13472">
    <property type="entry name" value="Lipase_GDSL_2"/>
    <property type="match status" value="1"/>
</dbReference>
<accession>A0ABT4X2S4</accession>
<dbReference type="PANTHER" id="PTHR30383">
    <property type="entry name" value="THIOESTERASE 1/PROTEASE 1/LYSOPHOSPHOLIPASE L1"/>
    <property type="match status" value="1"/>
</dbReference>
<gene>
    <name evidence="3" type="ORF">PJ311_03625</name>
</gene>
<keyword evidence="3" id="KW-0378">Hydrolase</keyword>
<dbReference type="PROSITE" id="PS51257">
    <property type="entry name" value="PROKAR_LIPOPROTEIN"/>
    <property type="match status" value="1"/>
</dbReference>